<reference evidence="2" key="2">
    <citation type="submission" date="2023-05" db="EMBL/GenBank/DDBJ databases">
        <authorList>
            <consortium name="Lawrence Berkeley National Laboratory"/>
            <person name="Steindorff A."/>
            <person name="Hensen N."/>
            <person name="Bonometti L."/>
            <person name="Westerberg I."/>
            <person name="Brannstrom I.O."/>
            <person name="Guillou S."/>
            <person name="Cros-Aarteil S."/>
            <person name="Calhoun S."/>
            <person name="Haridas S."/>
            <person name="Kuo A."/>
            <person name="Mondo S."/>
            <person name="Pangilinan J."/>
            <person name="Riley R."/>
            <person name="Labutti K."/>
            <person name="Andreopoulos B."/>
            <person name="Lipzen A."/>
            <person name="Chen C."/>
            <person name="Yanf M."/>
            <person name="Daum C."/>
            <person name="Ng V."/>
            <person name="Clum A."/>
            <person name="Ohm R."/>
            <person name="Martin F."/>
            <person name="Silar P."/>
            <person name="Natvig D."/>
            <person name="Lalanne C."/>
            <person name="Gautier V."/>
            <person name="Ament-Velasquez S.L."/>
            <person name="Kruys A."/>
            <person name="Hutchinson M.I."/>
            <person name="Powell A.J."/>
            <person name="Barry K."/>
            <person name="Miller A.N."/>
            <person name="Grigoriev I.V."/>
            <person name="Debuchy R."/>
            <person name="Gladieux P."/>
            <person name="Thoren M.H."/>
            <person name="Johannesson H."/>
        </authorList>
    </citation>
    <scope>NUCLEOTIDE SEQUENCE</scope>
    <source>
        <strain evidence="2">CBS 141.50</strain>
    </source>
</reference>
<organism evidence="2 3">
    <name type="scientific">Dichotomopilus funicola</name>
    <dbReference type="NCBI Taxonomy" id="1934379"/>
    <lineage>
        <taxon>Eukaryota</taxon>
        <taxon>Fungi</taxon>
        <taxon>Dikarya</taxon>
        <taxon>Ascomycota</taxon>
        <taxon>Pezizomycotina</taxon>
        <taxon>Sordariomycetes</taxon>
        <taxon>Sordariomycetidae</taxon>
        <taxon>Sordariales</taxon>
        <taxon>Chaetomiaceae</taxon>
        <taxon>Dichotomopilus</taxon>
    </lineage>
</organism>
<gene>
    <name evidence="2" type="ORF">C8A04DRAFT_10967</name>
</gene>
<evidence type="ECO:0000313" key="3">
    <source>
        <dbReference type="Proteomes" id="UP001302676"/>
    </source>
</evidence>
<comment type="caution">
    <text evidence="2">The sequence shown here is derived from an EMBL/GenBank/DDBJ whole genome shotgun (WGS) entry which is preliminary data.</text>
</comment>
<dbReference type="AlphaFoldDB" id="A0AAN6V7I4"/>
<feature type="region of interest" description="Disordered" evidence="1">
    <location>
        <begin position="215"/>
        <end position="250"/>
    </location>
</feature>
<keyword evidence="3" id="KW-1185">Reference proteome</keyword>
<dbReference type="Proteomes" id="UP001302676">
    <property type="component" value="Unassembled WGS sequence"/>
</dbReference>
<proteinExistence type="predicted"/>
<evidence type="ECO:0000256" key="1">
    <source>
        <dbReference type="SAM" id="MobiDB-lite"/>
    </source>
</evidence>
<sequence>MSIDTKLIATVAAASFVWYSFSWAAKNLAPGTSLTNLSNKMSSPFEPTVADVLVVKAMLAKALLATSSRLPPEIVDVIVDLAEYWPHTTAELNDSTIIARGNQLSGRSSGDGENVFLLRSPPLGLHSWKRVSQGLNPSPPHKRAPNPRPPGDEFAPGDFEELTVSPLTLLAHPCRRIVFTIRSHDQGWGGDMGAQDSYNSSWTWFEAGLERWCKNSPAESTPATSIAQEDQQKSPPDQQSGDPKEQQPLPISLDSLSLNSLSLDTLCTVFPPIEWSSQQNKYTFQHQLNPHEDLKVQCNRVAIRETLTHRVVWSHTDDIRPDRDSDAEAVTNLATVQGRGKATGDGKFVRDLKLGDVVTLWAKARFPSWTNNVESVKLEVYYAI</sequence>
<name>A0AAN6V7I4_9PEZI</name>
<accession>A0AAN6V7I4</accession>
<feature type="region of interest" description="Disordered" evidence="1">
    <location>
        <begin position="131"/>
        <end position="158"/>
    </location>
</feature>
<dbReference type="GeneID" id="87813393"/>
<dbReference type="EMBL" id="MU853572">
    <property type="protein sequence ID" value="KAK4144991.1"/>
    <property type="molecule type" value="Genomic_DNA"/>
</dbReference>
<protein>
    <submittedName>
        <fullName evidence="2">Uncharacterized protein</fullName>
    </submittedName>
</protein>
<feature type="compositionally biased region" description="Polar residues" evidence="1">
    <location>
        <begin position="217"/>
        <end position="241"/>
    </location>
</feature>
<reference evidence="2" key="1">
    <citation type="journal article" date="2023" name="Mol. Phylogenet. Evol.">
        <title>Genome-scale phylogeny and comparative genomics of the fungal order Sordariales.</title>
        <authorList>
            <person name="Hensen N."/>
            <person name="Bonometti L."/>
            <person name="Westerberg I."/>
            <person name="Brannstrom I.O."/>
            <person name="Guillou S."/>
            <person name="Cros-Aarteil S."/>
            <person name="Calhoun S."/>
            <person name="Haridas S."/>
            <person name="Kuo A."/>
            <person name="Mondo S."/>
            <person name="Pangilinan J."/>
            <person name="Riley R."/>
            <person name="LaButti K."/>
            <person name="Andreopoulos B."/>
            <person name="Lipzen A."/>
            <person name="Chen C."/>
            <person name="Yan M."/>
            <person name="Daum C."/>
            <person name="Ng V."/>
            <person name="Clum A."/>
            <person name="Steindorff A."/>
            <person name="Ohm R.A."/>
            <person name="Martin F."/>
            <person name="Silar P."/>
            <person name="Natvig D.O."/>
            <person name="Lalanne C."/>
            <person name="Gautier V."/>
            <person name="Ament-Velasquez S.L."/>
            <person name="Kruys A."/>
            <person name="Hutchinson M.I."/>
            <person name="Powell A.J."/>
            <person name="Barry K."/>
            <person name="Miller A.N."/>
            <person name="Grigoriev I.V."/>
            <person name="Debuchy R."/>
            <person name="Gladieux P."/>
            <person name="Hiltunen Thoren M."/>
            <person name="Johannesson H."/>
        </authorList>
    </citation>
    <scope>NUCLEOTIDE SEQUENCE</scope>
    <source>
        <strain evidence="2">CBS 141.50</strain>
    </source>
</reference>
<dbReference type="RefSeq" id="XP_062638362.1">
    <property type="nucleotide sequence ID" value="XM_062776780.1"/>
</dbReference>
<evidence type="ECO:0000313" key="2">
    <source>
        <dbReference type="EMBL" id="KAK4144991.1"/>
    </source>
</evidence>